<dbReference type="OrthoDB" id="7715050at2759"/>
<dbReference type="EMBL" id="KE524833">
    <property type="protein sequence ID" value="KFB37107.1"/>
    <property type="molecule type" value="Genomic_DNA"/>
</dbReference>
<evidence type="ECO:0000313" key="2">
    <source>
        <dbReference type="EnsemblMetazoa" id="ASIC004308-PA"/>
    </source>
</evidence>
<sequence>MVCAPTCTRKRTLDYSDKYRNLNKFTTDVEHFLEEYNRIVEHSLAYHRSFRRDLKHLYDDIGVLLQKFQHIRRSGLKEQLFMEKFCCGVFFDDCEELRRHYFEFHNFARLIHPSIVELRSGHGKLQFFHRRLQEYICYGTESTSVMIVNLKKIANNMRLTLERGPKCGQSIVCFARYVPDRASLVDAHSGQDNQFLSVFRKVRALRLTSLYLILMGVPTTVYIHTNIYNYSNKYKNLDRFQNDVKRFLKEYDSIVLHKDLYKLVFKSYLREIRFKVKKLLAKFEAAPSDDGSTRPEKEMFCCGLKSAFAKLDHMRHRLDEYTRFGKEYTCALLIDLKRVSKKISCTLKF</sequence>
<dbReference type="VEuPathDB" id="VectorBase:ASIS024406"/>
<gene>
    <name evidence="1" type="ORF">ZHAS_00004308</name>
</gene>
<evidence type="ECO:0000313" key="3">
    <source>
        <dbReference type="Proteomes" id="UP000030765"/>
    </source>
</evidence>
<dbReference type="AlphaFoldDB" id="A0A084VGL3"/>
<dbReference type="VEuPathDB" id="VectorBase:ASIS024404"/>
<keyword evidence="3" id="KW-1185">Reference proteome</keyword>
<organism evidence="1">
    <name type="scientific">Anopheles sinensis</name>
    <name type="common">Mosquito</name>
    <dbReference type="NCBI Taxonomy" id="74873"/>
    <lineage>
        <taxon>Eukaryota</taxon>
        <taxon>Metazoa</taxon>
        <taxon>Ecdysozoa</taxon>
        <taxon>Arthropoda</taxon>
        <taxon>Hexapoda</taxon>
        <taxon>Insecta</taxon>
        <taxon>Pterygota</taxon>
        <taxon>Neoptera</taxon>
        <taxon>Endopterygota</taxon>
        <taxon>Diptera</taxon>
        <taxon>Nematocera</taxon>
        <taxon>Culicoidea</taxon>
        <taxon>Culicidae</taxon>
        <taxon>Anophelinae</taxon>
        <taxon>Anopheles</taxon>
    </lineage>
</organism>
<evidence type="ECO:0000313" key="1">
    <source>
        <dbReference type="EMBL" id="KFB37107.1"/>
    </source>
</evidence>
<protein>
    <submittedName>
        <fullName evidence="1">AGAP003776-PA-like protein</fullName>
    </submittedName>
</protein>
<accession>A0A084VGL3</accession>
<reference evidence="2" key="2">
    <citation type="submission" date="2020-05" db="UniProtKB">
        <authorList>
            <consortium name="EnsemblMetazoa"/>
        </authorList>
    </citation>
    <scope>IDENTIFICATION</scope>
</reference>
<reference evidence="1 3" key="1">
    <citation type="journal article" date="2014" name="BMC Genomics">
        <title>Genome sequence of Anopheles sinensis provides insight into genetics basis of mosquito competence for malaria parasites.</title>
        <authorList>
            <person name="Zhou D."/>
            <person name="Zhang D."/>
            <person name="Ding G."/>
            <person name="Shi L."/>
            <person name="Hou Q."/>
            <person name="Ye Y."/>
            <person name="Xu Y."/>
            <person name="Zhou H."/>
            <person name="Xiong C."/>
            <person name="Li S."/>
            <person name="Yu J."/>
            <person name="Hong S."/>
            <person name="Yu X."/>
            <person name="Zou P."/>
            <person name="Chen C."/>
            <person name="Chang X."/>
            <person name="Wang W."/>
            <person name="Lv Y."/>
            <person name="Sun Y."/>
            <person name="Ma L."/>
            <person name="Shen B."/>
            <person name="Zhu C."/>
        </authorList>
    </citation>
    <scope>NUCLEOTIDE SEQUENCE [LARGE SCALE GENOMIC DNA]</scope>
</reference>
<dbReference type="VEuPathDB" id="VectorBase:ASIC004308"/>
<name>A0A084VGL3_ANOSI</name>
<proteinExistence type="predicted"/>
<dbReference type="EMBL" id="ATLV01012999">
    <property type="status" value="NOT_ANNOTATED_CDS"/>
    <property type="molecule type" value="Genomic_DNA"/>
</dbReference>
<dbReference type="Proteomes" id="UP000030765">
    <property type="component" value="Unassembled WGS sequence"/>
</dbReference>
<dbReference type="EnsemblMetazoa" id="ASIC004308-RA">
    <property type="protein sequence ID" value="ASIC004308-PA"/>
    <property type="gene ID" value="ASIC004308"/>
</dbReference>